<dbReference type="Proteomes" id="UP001175271">
    <property type="component" value="Unassembled WGS sequence"/>
</dbReference>
<evidence type="ECO:0000256" key="1">
    <source>
        <dbReference type="SAM" id="SignalP"/>
    </source>
</evidence>
<dbReference type="AlphaFoldDB" id="A0AA39LN47"/>
<keyword evidence="1" id="KW-0732">Signal</keyword>
<sequence>MKLLGILCALLLLTVLASAQEYHDVEDVAPESEPEGNVIRAKRLAPEVQKANSDGHKRLSRIVLVF</sequence>
<reference evidence="2" key="1">
    <citation type="submission" date="2023-06" db="EMBL/GenBank/DDBJ databases">
        <title>Genomic analysis of the entomopathogenic nematode Steinernema hermaphroditum.</title>
        <authorList>
            <person name="Schwarz E.M."/>
            <person name="Heppert J.K."/>
            <person name="Baniya A."/>
            <person name="Schwartz H.T."/>
            <person name="Tan C.-H."/>
            <person name="Antoshechkin I."/>
            <person name="Sternberg P.W."/>
            <person name="Goodrich-Blair H."/>
            <person name="Dillman A.R."/>
        </authorList>
    </citation>
    <scope>NUCLEOTIDE SEQUENCE</scope>
    <source>
        <strain evidence="2">PS9179</strain>
        <tissue evidence="2">Whole animal</tissue>
    </source>
</reference>
<feature type="signal peptide" evidence="1">
    <location>
        <begin position="1"/>
        <end position="19"/>
    </location>
</feature>
<gene>
    <name evidence="2" type="ORF">QR680_016929</name>
</gene>
<comment type="caution">
    <text evidence="2">The sequence shown here is derived from an EMBL/GenBank/DDBJ whole genome shotgun (WGS) entry which is preliminary data.</text>
</comment>
<proteinExistence type="predicted"/>
<name>A0AA39LN47_9BILA</name>
<accession>A0AA39LN47</accession>
<evidence type="ECO:0000313" key="2">
    <source>
        <dbReference type="EMBL" id="KAK0403457.1"/>
    </source>
</evidence>
<keyword evidence="3" id="KW-1185">Reference proteome</keyword>
<dbReference type="EMBL" id="JAUCMV010000004">
    <property type="protein sequence ID" value="KAK0403457.1"/>
    <property type="molecule type" value="Genomic_DNA"/>
</dbReference>
<organism evidence="2 3">
    <name type="scientific">Steinernema hermaphroditum</name>
    <dbReference type="NCBI Taxonomy" id="289476"/>
    <lineage>
        <taxon>Eukaryota</taxon>
        <taxon>Metazoa</taxon>
        <taxon>Ecdysozoa</taxon>
        <taxon>Nematoda</taxon>
        <taxon>Chromadorea</taxon>
        <taxon>Rhabditida</taxon>
        <taxon>Tylenchina</taxon>
        <taxon>Panagrolaimomorpha</taxon>
        <taxon>Strongyloidoidea</taxon>
        <taxon>Steinernematidae</taxon>
        <taxon>Steinernema</taxon>
    </lineage>
</organism>
<evidence type="ECO:0000313" key="3">
    <source>
        <dbReference type="Proteomes" id="UP001175271"/>
    </source>
</evidence>
<protein>
    <submittedName>
        <fullName evidence="2">Uncharacterized protein</fullName>
    </submittedName>
</protein>
<feature type="chain" id="PRO_5041444379" evidence="1">
    <location>
        <begin position="20"/>
        <end position="66"/>
    </location>
</feature>